<keyword evidence="3" id="KW-1185">Reference proteome</keyword>
<evidence type="ECO:0000313" key="2">
    <source>
        <dbReference type="Ensembl" id="ENSSPUP00000001273.1"/>
    </source>
</evidence>
<dbReference type="PANTHER" id="PTHR45913:SF11">
    <property type="entry name" value="EPM2A-INTERACTING PROTEIN 1"/>
    <property type="match status" value="1"/>
</dbReference>
<name>A0A8D0G0A3_SPHPU</name>
<dbReference type="Proteomes" id="UP000694392">
    <property type="component" value="Unplaced"/>
</dbReference>
<dbReference type="Pfam" id="PF18658">
    <property type="entry name" value="zf-C2H2_12"/>
    <property type="match status" value="1"/>
</dbReference>
<dbReference type="GeneTree" id="ENSGT00950000182812"/>
<sequence length="383" mass="43163">MMSSSKKRKVDQEGRLFKERWTVSYFFVNMNGKPMCLICNKFVAVMKEYNIRRHYNANHGAKYDEYTGKLREDICAELAESLRQHQSLFAYAPPVNLGALKASYVIAHQIAVSSKSFSEGEFLNSCMLKAAEIMCPDVCQAFASIPLSAQTVAERICDLAENLNSQLQDKAKSFAAFSIAVNESTDVTGVSQLALFIRGIDENMCVTEELVELVPMRERTASDLFSNLVGALDRLNVDWTKVVSLATDGTSSGVSKKAGVLTKLKARLQAINPNQRFSVFHCILHQTVGSETLKMNHVLDVVFETVNFIRARGLDHWQFNQLLEECDTHCGLPLRTESWLSQGAALKRFFELRSEIQLFMDQQGKGVTELHLYEWLQDLAFMV</sequence>
<evidence type="ECO:0000259" key="1">
    <source>
        <dbReference type="Pfam" id="PF18658"/>
    </source>
</evidence>
<dbReference type="Ensembl" id="ENSSPUT00000001349.1">
    <property type="protein sequence ID" value="ENSSPUP00000001273.1"/>
    <property type="gene ID" value="ENSSPUG00000001025.1"/>
</dbReference>
<protein>
    <recommendedName>
        <fullName evidence="1">SPIN-DOC-like zinc-finger domain-containing protein</fullName>
    </recommendedName>
</protein>
<accession>A0A8D0G0A3</accession>
<evidence type="ECO:0000313" key="3">
    <source>
        <dbReference type="Proteomes" id="UP000694392"/>
    </source>
</evidence>
<reference evidence="2" key="2">
    <citation type="submission" date="2025-09" db="UniProtKB">
        <authorList>
            <consortium name="Ensembl"/>
        </authorList>
    </citation>
    <scope>IDENTIFICATION</scope>
</reference>
<organism evidence="2 3">
    <name type="scientific">Sphenodon punctatus</name>
    <name type="common">Tuatara</name>
    <name type="synonym">Hatteria punctata</name>
    <dbReference type="NCBI Taxonomy" id="8508"/>
    <lineage>
        <taxon>Eukaryota</taxon>
        <taxon>Metazoa</taxon>
        <taxon>Chordata</taxon>
        <taxon>Craniata</taxon>
        <taxon>Vertebrata</taxon>
        <taxon>Euteleostomi</taxon>
        <taxon>Lepidosauria</taxon>
        <taxon>Sphenodontia</taxon>
        <taxon>Sphenodontidae</taxon>
        <taxon>Sphenodon</taxon>
    </lineage>
</organism>
<feature type="domain" description="SPIN-DOC-like zinc-finger" evidence="1">
    <location>
        <begin position="18"/>
        <end position="76"/>
    </location>
</feature>
<dbReference type="InterPro" id="IPR040647">
    <property type="entry name" value="SPIN-DOC_Znf-C2H2"/>
</dbReference>
<proteinExistence type="predicted"/>
<dbReference type="OMA" id="HCHINEV"/>
<dbReference type="PANTHER" id="PTHR45913">
    <property type="entry name" value="EPM2A-INTERACTING PROTEIN 1"/>
    <property type="match status" value="1"/>
</dbReference>
<dbReference type="AlphaFoldDB" id="A0A8D0G0A3"/>
<reference evidence="2" key="1">
    <citation type="submission" date="2025-08" db="UniProtKB">
        <authorList>
            <consortium name="Ensembl"/>
        </authorList>
    </citation>
    <scope>IDENTIFICATION</scope>
</reference>